<evidence type="ECO:0000259" key="7">
    <source>
        <dbReference type="Pfam" id="PF01120"/>
    </source>
</evidence>
<evidence type="ECO:0000256" key="2">
    <source>
        <dbReference type="ARBA" id="ARBA00007951"/>
    </source>
</evidence>
<evidence type="ECO:0000256" key="4">
    <source>
        <dbReference type="ARBA" id="ARBA00022729"/>
    </source>
</evidence>
<evidence type="ECO:0000313" key="8">
    <source>
        <dbReference type="EMBL" id="HGY93332.1"/>
    </source>
</evidence>
<dbReference type="InterPro" id="IPR017853">
    <property type="entry name" value="GH"/>
</dbReference>
<evidence type="ECO:0000256" key="3">
    <source>
        <dbReference type="ARBA" id="ARBA00012662"/>
    </source>
</evidence>
<dbReference type="AlphaFoldDB" id="A0A7V5CSB2"/>
<dbReference type="SUPFAM" id="SSF51445">
    <property type="entry name" value="(Trans)glycosidases"/>
    <property type="match status" value="1"/>
</dbReference>
<dbReference type="GO" id="GO:0005764">
    <property type="term" value="C:lysosome"/>
    <property type="evidence" value="ECO:0007669"/>
    <property type="project" value="TreeGrafter"/>
</dbReference>
<dbReference type="InterPro" id="IPR016286">
    <property type="entry name" value="FUC_metazoa-typ"/>
</dbReference>
<name>A0A7V5CSB2_9BACT</name>
<dbReference type="PANTHER" id="PTHR10030:SF37">
    <property type="entry name" value="ALPHA-L-FUCOSIDASE-RELATED"/>
    <property type="match status" value="1"/>
</dbReference>
<dbReference type="PANTHER" id="PTHR10030">
    <property type="entry name" value="ALPHA-L-FUCOSIDASE"/>
    <property type="match status" value="1"/>
</dbReference>
<comment type="similarity">
    <text evidence="2">Belongs to the glycosyl hydrolase 29 family.</text>
</comment>
<dbReference type="GO" id="GO:0016139">
    <property type="term" value="P:glycoside catabolic process"/>
    <property type="evidence" value="ECO:0007669"/>
    <property type="project" value="TreeGrafter"/>
</dbReference>
<feature type="domain" description="Glycoside hydrolase family 29 N-terminal" evidence="7">
    <location>
        <begin position="63"/>
        <end position="372"/>
    </location>
</feature>
<accession>A0A7V5CSB2</accession>
<dbReference type="InterPro" id="IPR000933">
    <property type="entry name" value="Glyco_hydro_29"/>
</dbReference>
<protein>
    <recommendedName>
        <fullName evidence="3">alpha-L-fucosidase</fullName>
        <ecNumber evidence="3">3.2.1.51</ecNumber>
    </recommendedName>
</protein>
<keyword evidence="4" id="KW-0732">Signal</keyword>
<gene>
    <name evidence="8" type="ORF">ENW50_01375</name>
</gene>
<dbReference type="Pfam" id="PF01120">
    <property type="entry name" value="Alpha_L_fucos"/>
    <property type="match status" value="1"/>
</dbReference>
<keyword evidence="6" id="KW-0326">Glycosidase</keyword>
<dbReference type="PRINTS" id="PR00741">
    <property type="entry name" value="GLHYDRLASE29"/>
</dbReference>
<dbReference type="EMBL" id="DTKL01000010">
    <property type="protein sequence ID" value="HGY93332.1"/>
    <property type="molecule type" value="Genomic_DNA"/>
</dbReference>
<dbReference type="GO" id="GO:0006004">
    <property type="term" value="P:fucose metabolic process"/>
    <property type="evidence" value="ECO:0007669"/>
    <property type="project" value="InterPro"/>
</dbReference>
<reference evidence="8" key="1">
    <citation type="journal article" date="2020" name="mSystems">
        <title>Genome- and Community-Level Interaction Insights into Carbon Utilization and Element Cycling Functions of Hydrothermarchaeota in Hydrothermal Sediment.</title>
        <authorList>
            <person name="Zhou Z."/>
            <person name="Liu Y."/>
            <person name="Xu W."/>
            <person name="Pan J."/>
            <person name="Luo Z.H."/>
            <person name="Li M."/>
        </authorList>
    </citation>
    <scope>NUCLEOTIDE SEQUENCE [LARGE SCALE GENOMIC DNA]</scope>
    <source>
        <strain evidence="8">SpSt-855</strain>
    </source>
</reference>
<organism evidence="8">
    <name type="scientific">Acidobacterium capsulatum</name>
    <dbReference type="NCBI Taxonomy" id="33075"/>
    <lineage>
        <taxon>Bacteria</taxon>
        <taxon>Pseudomonadati</taxon>
        <taxon>Acidobacteriota</taxon>
        <taxon>Terriglobia</taxon>
        <taxon>Terriglobales</taxon>
        <taxon>Acidobacteriaceae</taxon>
        <taxon>Acidobacterium</taxon>
    </lineage>
</organism>
<evidence type="ECO:0000256" key="1">
    <source>
        <dbReference type="ARBA" id="ARBA00004071"/>
    </source>
</evidence>
<proteinExistence type="inferred from homology"/>
<keyword evidence="5 8" id="KW-0378">Hydrolase</keyword>
<comment type="function">
    <text evidence="1">Alpha-L-fucosidase is responsible for hydrolyzing the alpha-1,6-linked fucose joined to the reducing-end N-acetylglucosamine of the carbohydrate moieties of glycoproteins.</text>
</comment>
<dbReference type="SMART" id="SM00812">
    <property type="entry name" value="Alpha_L_fucos"/>
    <property type="match status" value="1"/>
</dbReference>
<dbReference type="EC" id="3.2.1.51" evidence="3"/>
<comment type="caution">
    <text evidence="8">The sequence shown here is derived from an EMBL/GenBank/DDBJ whole genome shotgun (WGS) entry which is preliminary data.</text>
</comment>
<sequence>MDRRNFCLGLGVLSGIGMMPSGVRALGMPAQKDAQTGEVPNAAAGAAQASLGEKVSTEAPGRLQWWRAARFGLMIHWGVYAIPGRGEWVQFAEQIPVKQYAALAQQFNPTGFHADAWAGLARDAGMKYTVLTARHHDGFALFDDPGNPFTSVSTAARRDLVGEYAQAVRKAGLHVGLYYSPLDWRFPGFFFPDLQLENAEQLRAQYHRQIEILATKYGEIDVLWFDGGESDWLSFGHDMNTAAFPKRKGDYHGRFSWRGDEVNAMLRSKQPQVIVNNRAAGIPPDYHSRERIVGDFDNTSPWECAFPLAGYWGYSGDREPMALKDAIQLLVNVVGRDGNLLMNIGPRADGTIVPSHEQRLREIGQWMQKYGESIYGTRGGPYMPGKYGVSTHKANRIYVHVLDAAMSRVALPPIPGKVLRAACLTGETVHFTQNVAALDLQLTRNSANHTDAIVMLELDKAANEIPVTQVG</sequence>
<dbReference type="Gene3D" id="3.20.20.80">
    <property type="entry name" value="Glycosidases"/>
    <property type="match status" value="1"/>
</dbReference>
<evidence type="ECO:0000256" key="6">
    <source>
        <dbReference type="ARBA" id="ARBA00023295"/>
    </source>
</evidence>
<dbReference type="InterPro" id="IPR057739">
    <property type="entry name" value="Glyco_hydro_29_N"/>
</dbReference>
<dbReference type="GO" id="GO:0004560">
    <property type="term" value="F:alpha-L-fucosidase activity"/>
    <property type="evidence" value="ECO:0007669"/>
    <property type="project" value="InterPro"/>
</dbReference>
<evidence type="ECO:0000256" key="5">
    <source>
        <dbReference type="ARBA" id="ARBA00022801"/>
    </source>
</evidence>